<proteinExistence type="predicted"/>
<organism evidence="1 2">
    <name type="scientific">Bauhinia variegata</name>
    <name type="common">Purple orchid tree</name>
    <name type="synonym">Phanera variegata</name>
    <dbReference type="NCBI Taxonomy" id="167791"/>
    <lineage>
        <taxon>Eukaryota</taxon>
        <taxon>Viridiplantae</taxon>
        <taxon>Streptophyta</taxon>
        <taxon>Embryophyta</taxon>
        <taxon>Tracheophyta</taxon>
        <taxon>Spermatophyta</taxon>
        <taxon>Magnoliopsida</taxon>
        <taxon>eudicotyledons</taxon>
        <taxon>Gunneridae</taxon>
        <taxon>Pentapetalae</taxon>
        <taxon>rosids</taxon>
        <taxon>fabids</taxon>
        <taxon>Fabales</taxon>
        <taxon>Fabaceae</taxon>
        <taxon>Cercidoideae</taxon>
        <taxon>Cercideae</taxon>
        <taxon>Bauhiniinae</taxon>
        <taxon>Bauhinia</taxon>
    </lineage>
</organism>
<dbReference type="EMBL" id="CM039432">
    <property type="protein sequence ID" value="KAI4332386.1"/>
    <property type="molecule type" value="Genomic_DNA"/>
</dbReference>
<gene>
    <name evidence="1" type="ORF">L6164_017300</name>
</gene>
<evidence type="ECO:0000313" key="1">
    <source>
        <dbReference type="EMBL" id="KAI4332386.1"/>
    </source>
</evidence>
<dbReference type="Proteomes" id="UP000828941">
    <property type="component" value="Chromosome 7"/>
</dbReference>
<evidence type="ECO:0000313" key="2">
    <source>
        <dbReference type="Proteomes" id="UP000828941"/>
    </source>
</evidence>
<keyword evidence="2" id="KW-1185">Reference proteome</keyword>
<comment type="caution">
    <text evidence="1">The sequence shown here is derived from an EMBL/GenBank/DDBJ whole genome shotgun (WGS) entry which is preliminary data.</text>
</comment>
<protein>
    <submittedName>
        <fullName evidence="1">Uncharacterized protein</fullName>
    </submittedName>
</protein>
<sequence>MAIQLASSSSSYRSKLSYDVFLSFRGIDTRKTFTSHLHNALQQRVIETFMDDEQLESGKEISRALLGAIEESRISLVIFSENYASSSWCLDELVQIIECKETKEQMVWPMFYHVDPSEVRHQKGRLAEAFVKHKDSKRHSEERIQRWRTALNKAANLSGWHLGDE</sequence>
<reference evidence="1 2" key="1">
    <citation type="journal article" date="2022" name="DNA Res.">
        <title>Chromosomal-level genome assembly of the orchid tree Bauhinia variegata (Leguminosae; Cercidoideae) supports the allotetraploid origin hypothesis of Bauhinia.</title>
        <authorList>
            <person name="Zhong Y."/>
            <person name="Chen Y."/>
            <person name="Zheng D."/>
            <person name="Pang J."/>
            <person name="Liu Y."/>
            <person name="Luo S."/>
            <person name="Meng S."/>
            <person name="Qian L."/>
            <person name="Wei D."/>
            <person name="Dai S."/>
            <person name="Zhou R."/>
        </authorList>
    </citation>
    <scope>NUCLEOTIDE SEQUENCE [LARGE SCALE GENOMIC DNA]</scope>
    <source>
        <strain evidence="1">BV-YZ2020</strain>
    </source>
</reference>
<name>A0ACB9NB14_BAUVA</name>
<accession>A0ACB9NB14</accession>